<feature type="region of interest" description="Disordered" evidence="3">
    <location>
        <begin position="37"/>
        <end position="100"/>
    </location>
</feature>
<feature type="signal peptide" evidence="4">
    <location>
        <begin position="1"/>
        <end position="20"/>
    </location>
</feature>
<dbReference type="EMBL" id="JAFLVR010000071">
    <property type="protein sequence ID" value="MBO0454722.1"/>
    <property type="molecule type" value="Genomic_DNA"/>
</dbReference>
<evidence type="ECO:0000256" key="2">
    <source>
        <dbReference type="ARBA" id="ARBA00022737"/>
    </source>
</evidence>
<dbReference type="PANTHER" id="PTHR47566:SF1">
    <property type="entry name" value="PROTEIN NUD1"/>
    <property type="match status" value="1"/>
</dbReference>
<dbReference type="PANTHER" id="PTHR47566">
    <property type="match status" value="1"/>
</dbReference>
<dbReference type="SUPFAM" id="SSF52058">
    <property type="entry name" value="L domain-like"/>
    <property type="match status" value="1"/>
</dbReference>
<keyword evidence="6" id="KW-1185">Reference proteome</keyword>
<evidence type="ECO:0000313" key="5">
    <source>
        <dbReference type="EMBL" id="MBO0454722.1"/>
    </source>
</evidence>
<evidence type="ECO:0000256" key="1">
    <source>
        <dbReference type="ARBA" id="ARBA00022614"/>
    </source>
</evidence>
<evidence type="ECO:0000256" key="3">
    <source>
        <dbReference type="SAM" id="MobiDB-lite"/>
    </source>
</evidence>
<feature type="chain" id="PRO_5046031430" description="Internalin" evidence="4">
    <location>
        <begin position="21"/>
        <end position="510"/>
    </location>
</feature>
<dbReference type="Gene3D" id="3.80.10.10">
    <property type="entry name" value="Ribonuclease Inhibitor"/>
    <property type="match status" value="2"/>
</dbReference>
<name>A0ABS3HMP1_9ENTE</name>
<sequence length="510" mass="54386">MNKILRLFFCVSLLAAPCLGAGTATVVAETEIPEETVVSTIPTMATEPAASQPEDSATIPEKEPEPSKDKLEDVPEPEATKESEEEEEKPGKQPTTKGASPYAVTLIEGVDIDAAFAQMLRTKPNVTNLNTSWSGYGKGQDQLTDMDMEAVTNIAVRGASLTSLKGIEYAINLVDLTCSQNSLTTLDLSNNPLLVRLDCSQNSLTTLDLSNNPLLTHVSCRINQLTDLDVSDTPVLTTLDCAGNKLTSLDVSNSPMLTVLELTSNALTALNVSNNPMLTDLDCYNNKLTSLDVSNNPNLISLNCGHNTLSSLDLSATPLLETLICHSNYEGSLAHPTLSHLDLRKNVLLKRLDCYSNGFADNTLDLTGNPLLERLICDQNNFTTLDLSNNSSLIELSISGNQLTNLNFISASANPLLVSLSCSNNKITDITGAFGLTNLIQFTANNQMIQSGIPPIAGGNATVDVLKTSASTGLSLSNISIGGSPILTPNGDKIELSNVTYADLNNKQLQ</sequence>
<comment type="caution">
    <text evidence="5">The sequence shown here is derived from an EMBL/GenBank/DDBJ whole genome shotgun (WGS) entry which is preliminary data.</text>
</comment>
<accession>A0ABS3HMP1</accession>
<keyword evidence="4" id="KW-0732">Signal</keyword>
<protein>
    <recommendedName>
        <fullName evidence="7">Internalin</fullName>
    </recommendedName>
</protein>
<feature type="compositionally biased region" description="Basic and acidic residues" evidence="3">
    <location>
        <begin position="60"/>
        <end position="82"/>
    </location>
</feature>
<keyword evidence="2" id="KW-0677">Repeat</keyword>
<keyword evidence="1" id="KW-0433">Leucine-rich repeat</keyword>
<evidence type="ECO:0008006" key="7">
    <source>
        <dbReference type="Google" id="ProtNLM"/>
    </source>
</evidence>
<dbReference type="Pfam" id="PF00560">
    <property type="entry name" value="LRR_1"/>
    <property type="match status" value="2"/>
</dbReference>
<organism evidence="5 6">
    <name type="scientific">Candidatus Enterococcus murrayae</name>
    <dbReference type="NCBI Taxonomy" id="2815321"/>
    <lineage>
        <taxon>Bacteria</taxon>
        <taxon>Bacillati</taxon>
        <taxon>Bacillota</taxon>
        <taxon>Bacilli</taxon>
        <taxon>Lactobacillales</taxon>
        <taxon>Enterococcaceae</taxon>
        <taxon>Enterococcus</taxon>
    </lineage>
</organism>
<dbReference type="InterPro" id="IPR001611">
    <property type="entry name" value="Leu-rich_rpt"/>
</dbReference>
<dbReference type="Proteomes" id="UP000664495">
    <property type="component" value="Unassembled WGS sequence"/>
</dbReference>
<gene>
    <name evidence="5" type="ORF">JZO85_20870</name>
</gene>
<dbReference type="InterPro" id="IPR052574">
    <property type="entry name" value="CDIRP"/>
</dbReference>
<feature type="non-terminal residue" evidence="5">
    <location>
        <position position="510"/>
    </location>
</feature>
<reference evidence="5 6" key="1">
    <citation type="submission" date="2021-03" db="EMBL/GenBank/DDBJ databases">
        <title>Enterococcal diversity collection.</title>
        <authorList>
            <person name="Gilmore M.S."/>
            <person name="Schwartzman J."/>
            <person name="Van Tyne D."/>
            <person name="Martin M."/>
            <person name="Earl A.M."/>
            <person name="Manson A.L."/>
            <person name="Straub T."/>
            <person name="Salamzade R."/>
            <person name="Saavedra J."/>
            <person name="Lebreton F."/>
            <person name="Prichula J."/>
            <person name="Schaufler K."/>
            <person name="Gaca A."/>
            <person name="Sgardioli B."/>
            <person name="Wagenaar J."/>
            <person name="Strong T."/>
        </authorList>
    </citation>
    <scope>NUCLEOTIDE SEQUENCE [LARGE SCALE GENOMIC DNA]</scope>
    <source>
        <strain evidence="5 6">MJM16</strain>
    </source>
</reference>
<evidence type="ECO:0000313" key="6">
    <source>
        <dbReference type="Proteomes" id="UP000664495"/>
    </source>
</evidence>
<dbReference type="InterPro" id="IPR032675">
    <property type="entry name" value="LRR_dom_sf"/>
</dbReference>
<proteinExistence type="predicted"/>
<evidence type="ECO:0000256" key="4">
    <source>
        <dbReference type="SAM" id="SignalP"/>
    </source>
</evidence>